<accession>A0A484HE78</accession>
<dbReference type="PANTHER" id="PTHR43245">
    <property type="entry name" value="BIFUNCTIONAL POLYMYXIN RESISTANCE PROTEIN ARNA"/>
    <property type="match status" value="1"/>
</dbReference>
<dbReference type="InterPro" id="IPR015424">
    <property type="entry name" value="PyrdxlP-dep_Trfase"/>
</dbReference>
<evidence type="ECO:0000256" key="1">
    <source>
        <dbReference type="RuleBase" id="RU004508"/>
    </source>
</evidence>
<gene>
    <name evidence="3" type="ORF">EPICR_100057</name>
</gene>
<evidence type="ECO:0000313" key="3">
    <source>
        <dbReference type="EMBL" id="VEN73011.1"/>
    </source>
</evidence>
<dbReference type="InterPro" id="IPR000653">
    <property type="entry name" value="DegT/StrS_aminotransferase"/>
</dbReference>
<dbReference type="Gene3D" id="3.40.640.10">
    <property type="entry name" value="Type I PLP-dependent aspartate aminotransferase-like (Major domain)"/>
    <property type="match status" value="1"/>
</dbReference>
<sequence>MRDFNFLITGGSGFIGSSLAERLLKTGATVVCLDINNSDRLTFPGKQLKQVKGDVLDAKRVDHWVGRCERVIHLAAIAGVDEYITRPFDVLDVNIMGTRNVLLSCLKRRRPVLFSSSSEIYGMNTGALEETSSRVYGPSSNHRWSYAISKSAGEHYAYALGEQGLIFAIVRYFNVYGPKLDSPGSGRVVSKFIGCIQDHRPLTLVDGGDAARTFCYVDDAVEATARLAMKLKPDAPFRNTAVNIGRDEPATIKELADMMIRLTGHPYGTKNVPGEVFFGKGFEEIPHRMPDISKQRQFLDFEPKVDLEEGLKRVLNHWDLLADQQREKKQPPAPRPTSLIPMVRPCFEPGDRLLQSYQRLLAIGPVTNCGPRLQKFEQEIAAYLDAPDVAVVSSGSDALCLSLKALGVKGKAVLPSYTFIATLNAVTACGLDPIFCDIDPDTFTLSPGELRKILRQEEGISCVIPVNVFGVPPEMEKIAHISHAAGIHILYDNAHGFGTRVDNKQIISDPIIQTLSFHATKLLPAIEGGAVVSLDGNILKEIRRLRNHGIASRPTASSEGINSKMDELRAATGSHVLKRFPQMLTMRRDYGRRIRSYITEYGDGIFVPQRIPDNVASNFQNMGIVCPEAERIGGLNIISKKLKRFGVESRSYFNPALHHLNAYENKFSLPVTDKIWRSLLCFPIHSVMSRQELCQIRNAVRSTAAELRQMLDSTTKIQQ</sequence>
<dbReference type="PANTHER" id="PTHR43245:SF13">
    <property type="entry name" value="UDP-D-APIOSE_UDP-D-XYLOSE SYNTHASE 2"/>
    <property type="match status" value="1"/>
</dbReference>
<dbReference type="Pfam" id="PF01041">
    <property type="entry name" value="DegT_DnrJ_EryC1"/>
    <property type="match status" value="1"/>
</dbReference>
<dbReference type="Pfam" id="PF01370">
    <property type="entry name" value="Epimerase"/>
    <property type="match status" value="1"/>
</dbReference>
<dbReference type="InterPro" id="IPR001509">
    <property type="entry name" value="Epimerase_deHydtase"/>
</dbReference>
<dbReference type="InterPro" id="IPR036291">
    <property type="entry name" value="NAD(P)-bd_dom_sf"/>
</dbReference>
<dbReference type="InterPro" id="IPR050177">
    <property type="entry name" value="Lipid_A_modif_metabolic_enz"/>
</dbReference>
<organism evidence="3">
    <name type="scientific">uncultured Desulfobacteraceae bacterium</name>
    <dbReference type="NCBI Taxonomy" id="218296"/>
    <lineage>
        <taxon>Bacteria</taxon>
        <taxon>Pseudomonadati</taxon>
        <taxon>Thermodesulfobacteriota</taxon>
        <taxon>Desulfobacteria</taxon>
        <taxon>Desulfobacterales</taxon>
        <taxon>Desulfobacteraceae</taxon>
        <taxon>environmental samples</taxon>
    </lineage>
</organism>
<dbReference type="Gene3D" id="3.40.50.720">
    <property type="entry name" value="NAD(P)-binding Rossmann-like Domain"/>
    <property type="match status" value="1"/>
</dbReference>
<evidence type="ECO:0000259" key="2">
    <source>
        <dbReference type="Pfam" id="PF01370"/>
    </source>
</evidence>
<feature type="domain" description="NAD-dependent epimerase/dehydratase" evidence="2">
    <location>
        <begin position="7"/>
        <end position="245"/>
    </location>
</feature>
<dbReference type="SUPFAM" id="SSF51735">
    <property type="entry name" value="NAD(P)-binding Rossmann-fold domains"/>
    <property type="match status" value="1"/>
</dbReference>
<comment type="similarity">
    <text evidence="1">Belongs to the DegT/DnrJ/EryC1 family.</text>
</comment>
<protein>
    <recommendedName>
        <fullName evidence="2">NAD-dependent epimerase/dehydratase domain-containing protein</fullName>
    </recommendedName>
</protein>
<proteinExistence type="inferred from homology"/>
<dbReference type="AlphaFoldDB" id="A0A484HE78"/>
<dbReference type="EMBL" id="CAACVI010000002">
    <property type="protein sequence ID" value="VEN73011.1"/>
    <property type="molecule type" value="Genomic_DNA"/>
</dbReference>
<dbReference type="SUPFAM" id="SSF53383">
    <property type="entry name" value="PLP-dependent transferases"/>
    <property type="match status" value="1"/>
</dbReference>
<name>A0A484HE78_9BACT</name>
<dbReference type="InterPro" id="IPR015421">
    <property type="entry name" value="PyrdxlP-dep_Trfase_major"/>
</dbReference>
<keyword evidence="1" id="KW-0663">Pyridoxal phosphate</keyword>
<reference evidence="3" key="1">
    <citation type="submission" date="2019-01" db="EMBL/GenBank/DDBJ databases">
        <authorList>
            <consortium name="Genoscope - CEA"/>
            <person name="William W."/>
        </authorList>
    </citation>
    <scope>NUCLEOTIDE SEQUENCE</scope>
    <source>
        <strain evidence="3">CR-1</strain>
    </source>
</reference>